<sequence length="288" mass="33040">MSNTVKIILFLLFSFGLYNYILEKKVENDNVASTPETAQNNSQNLHDSDYNALCVGVYSVEEKTDKDDIIFHRFHTPSVKSVIVSNNKKYYECSFHEESISFRVSKDGGVTYSEWMRKGKDGNEYSFRKSLSPQLVNMLIATPSGKDEIMSLDKIKSTNMAINASQVSEKEFNNICQHAIALEFGKEPHTIKVKEPYKEGYNKVIVGYIRPADNTTWNYECQINKYDNKIIWRVLPGSEINEVGRWRDGSNGFQNDDATITYKVQPDTIEIQLKYPDGSTSKSNFRRK</sequence>
<dbReference type="EMBL" id="CP095328">
    <property type="protein sequence ID" value="XAG41136.1"/>
    <property type="molecule type" value="Genomic_DNA"/>
</dbReference>
<dbReference type="RefSeq" id="WP_323888043.1">
    <property type="nucleotide sequence ID" value="NZ_CP095328.1"/>
</dbReference>
<name>A0AAU6T7U3_9GAMM</name>
<evidence type="ECO:0000313" key="1">
    <source>
        <dbReference type="EMBL" id="XAG41136.1"/>
    </source>
</evidence>
<accession>A0AAU6T7U3</accession>
<reference evidence="1" key="1">
    <citation type="submission" date="2022-03" db="EMBL/GenBank/DDBJ databases">
        <title>Sea Food Isolates.</title>
        <authorList>
            <person name="Li C."/>
        </authorList>
    </citation>
    <scope>NUCLEOTIDE SEQUENCE</scope>
    <source>
        <strain evidence="1">19NY04SH05-1</strain>
    </source>
</reference>
<proteinExistence type="predicted"/>
<organism evidence="1">
    <name type="scientific">Aeromonas sp. 19NY04SH05-1</name>
    <dbReference type="NCBI Taxonomy" id="2920537"/>
    <lineage>
        <taxon>Bacteria</taxon>
        <taxon>Pseudomonadati</taxon>
        <taxon>Pseudomonadota</taxon>
        <taxon>Gammaproteobacteria</taxon>
        <taxon>Aeromonadales</taxon>
        <taxon>Aeromonadaceae</taxon>
        <taxon>Aeromonas</taxon>
    </lineage>
</organism>
<gene>
    <name evidence="1" type="ORF">MRK42_19535</name>
</gene>
<dbReference type="AlphaFoldDB" id="A0AAU6T7U3"/>
<protein>
    <submittedName>
        <fullName evidence="1">Uncharacterized protein</fullName>
    </submittedName>
</protein>